<dbReference type="GO" id="GO:0006357">
    <property type="term" value="P:regulation of transcription by RNA polymerase II"/>
    <property type="evidence" value="ECO:0007669"/>
    <property type="project" value="TreeGrafter"/>
</dbReference>
<keyword evidence="7" id="KW-0862">Zinc</keyword>
<sequence length="643" mass="71817">MHRVVDDGQDEESGKQGRSGLRRASANGPDASDAAGEVKQSLMCHQCQRNDKGAVVNCLTCKRKRYCYPCIGNWYPGKTKEEIENKCPVCCGNCNCKACLRLNIEKIPGFDSQQPNPKEVDSNVELQKVLYLLHGILPLLKHIHSEQDSEREIEAKIQGVQPTDVIIACSKLDKNERRYCDNCNTSIVDYHRGCPNSECSYELCLKCCSELREGRQPGGSEAETSQRQIVERQVTESNTKREASIQNREGELQAALEGNNYELDTSCHSSDWRALSNGSIPCPPKESGGCGSTLLKLSRTFGSDWIAELVRKAEDLTCNFQPPNCNFSTRCSSCNYSPVMNGENTDVRQAASRENNDDNFLYCPNSASISDNQIEHFQKHWIRGEPVIVRNVFEKTPGLSWDPMVMWRACRETSAKGRLKEESQSVWAVDCLDWCEVEINTHQFFTGYVKGRTRLTGLPELLKLKDWPSSSSFEDRLPRHGAEFVSALPYSDYTNPKSGILNLATKIPDRCAKPDLGPKTYIAYGLAEEFGLGDSVTKLHCDMADAVNILTHTTKVNITPGQRSAIKKIHDQLSAGENHVSVSGRQWRGRIQKGAPVENLPRKDLHSGKEDTPLVEKLSGKEGNVPHIDENEEKEKLILSSPC</sequence>
<feature type="region of interest" description="Disordered" evidence="8">
    <location>
        <begin position="216"/>
        <end position="247"/>
    </location>
</feature>
<feature type="region of interest" description="Disordered" evidence="8">
    <location>
        <begin position="1"/>
        <end position="34"/>
    </location>
</feature>
<dbReference type="GO" id="GO:0003712">
    <property type="term" value="F:transcription coregulator activity"/>
    <property type="evidence" value="ECO:0007669"/>
    <property type="project" value="TreeGrafter"/>
</dbReference>
<dbReference type="EMBL" id="JBBNAF010000008">
    <property type="protein sequence ID" value="KAK9122046.1"/>
    <property type="molecule type" value="Genomic_DNA"/>
</dbReference>
<dbReference type="InterPro" id="IPR001841">
    <property type="entry name" value="Znf_RING"/>
</dbReference>
<comment type="similarity">
    <text evidence="2">Belongs to the JARID1 histone demethylase family.</text>
</comment>
<dbReference type="GO" id="GO:0032454">
    <property type="term" value="F:histone H3K9 demethylase activity"/>
    <property type="evidence" value="ECO:0007669"/>
    <property type="project" value="InterPro"/>
</dbReference>
<feature type="compositionally biased region" description="Basic and acidic residues" evidence="8">
    <location>
        <begin position="229"/>
        <end position="247"/>
    </location>
</feature>
<dbReference type="GO" id="GO:0000118">
    <property type="term" value="C:histone deacetylase complex"/>
    <property type="evidence" value="ECO:0007669"/>
    <property type="project" value="TreeGrafter"/>
</dbReference>
<feature type="region of interest" description="Disordered" evidence="8">
    <location>
        <begin position="594"/>
        <end position="643"/>
    </location>
</feature>
<dbReference type="SUPFAM" id="SSF51197">
    <property type="entry name" value="Clavaminate synthase-like"/>
    <property type="match status" value="1"/>
</dbReference>
<accession>A0AAP0IUI5</accession>
<comment type="caution">
    <text evidence="10">The sequence shown here is derived from an EMBL/GenBank/DDBJ whole genome shotgun (WGS) entry which is preliminary data.</text>
</comment>
<keyword evidence="3" id="KW-0479">Metal-binding</keyword>
<protein>
    <recommendedName>
        <fullName evidence="9">RING-type domain-containing protein</fullName>
    </recommendedName>
</protein>
<gene>
    <name evidence="10" type="ORF">Syun_019663</name>
</gene>
<keyword evidence="6" id="KW-0539">Nucleus</keyword>
<dbReference type="PROSITE" id="PS50089">
    <property type="entry name" value="ZF_RING_2"/>
    <property type="match status" value="1"/>
</dbReference>
<dbReference type="AlphaFoldDB" id="A0AAP0IUI5"/>
<keyword evidence="7" id="KW-0863">Zinc-finger</keyword>
<feature type="compositionally biased region" description="Basic and acidic residues" evidence="8">
    <location>
        <begin position="600"/>
        <end position="620"/>
    </location>
</feature>
<keyword evidence="11" id="KW-1185">Reference proteome</keyword>
<dbReference type="InterPro" id="IPR045109">
    <property type="entry name" value="LSDs-like"/>
</dbReference>
<feature type="compositionally biased region" description="Basic and acidic residues" evidence="8">
    <location>
        <begin position="627"/>
        <end position="637"/>
    </location>
</feature>
<dbReference type="Pfam" id="PF10497">
    <property type="entry name" value="zf-4CXXC_R1"/>
    <property type="match status" value="1"/>
</dbReference>
<evidence type="ECO:0000256" key="4">
    <source>
        <dbReference type="ARBA" id="ARBA00023015"/>
    </source>
</evidence>
<evidence type="ECO:0000313" key="11">
    <source>
        <dbReference type="Proteomes" id="UP001420932"/>
    </source>
</evidence>
<dbReference type="PANTHER" id="PTHR12549:SF38">
    <property type="entry name" value="JMJC DOMAIN-CONTAINING HISTONE DEMETHYLASE 2, ISOFORM A"/>
    <property type="match status" value="1"/>
</dbReference>
<keyword evidence="5" id="KW-0804">Transcription</keyword>
<dbReference type="InterPro" id="IPR018866">
    <property type="entry name" value="Znf-4CXXC_R1"/>
</dbReference>
<evidence type="ECO:0000256" key="6">
    <source>
        <dbReference type="ARBA" id="ARBA00023242"/>
    </source>
</evidence>
<comment type="subcellular location">
    <subcellularLocation>
        <location evidence="1">Nucleus</location>
    </subcellularLocation>
</comment>
<dbReference type="PANTHER" id="PTHR12549">
    <property type="entry name" value="JMJC DOMAIN-CONTAINING HISTONE DEMETHYLATION PROTEIN"/>
    <property type="match status" value="1"/>
</dbReference>
<evidence type="ECO:0000313" key="10">
    <source>
        <dbReference type="EMBL" id="KAK9122046.1"/>
    </source>
</evidence>
<organism evidence="10 11">
    <name type="scientific">Stephania yunnanensis</name>
    <dbReference type="NCBI Taxonomy" id="152371"/>
    <lineage>
        <taxon>Eukaryota</taxon>
        <taxon>Viridiplantae</taxon>
        <taxon>Streptophyta</taxon>
        <taxon>Embryophyta</taxon>
        <taxon>Tracheophyta</taxon>
        <taxon>Spermatophyta</taxon>
        <taxon>Magnoliopsida</taxon>
        <taxon>Ranunculales</taxon>
        <taxon>Menispermaceae</taxon>
        <taxon>Menispermoideae</taxon>
        <taxon>Cissampelideae</taxon>
        <taxon>Stephania</taxon>
    </lineage>
</organism>
<reference evidence="10 11" key="1">
    <citation type="submission" date="2024-01" db="EMBL/GenBank/DDBJ databases">
        <title>Genome assemblies of Stephania.</title>
        <authorList>
            <person name="Yang L."/>
        </authorList>
    </citation>
    <scope>NUCLEOTIDE SEQUENCE [LARGE SCALE GENOMIC DNA]</scope>
    <source>
        <strain evidence="10">YNDBR</strain>
        <tissue evidence="10">Leaf</tissue>
    </source>
</reference>
<evidence type="ECO:0000256" key="3">
    <source>
        <dbReference type="ARBA" id="ARBA00022723"/>
    </source>
</evidence>
<name>A0AAP0IUI5_9MAGN</name>
<evidence type="ECO:0000256" key="7">
    <source>
        <dbReference type="PROSITE-ProRule" id="PRU00175"/>
    </source>
</evidence>
<dbReference type="Proteomes" id="UP001420932">
    <property type="component" value="Unassembled WGS sequence"/>
</dbReference>
<dbReference type="Gene3D" id="2.60.120.650">
    <property type="entry name" value="Cupin"/>
    <property type="match status" value="1"/>
</dbReference>
<dbReference type="GO" id="GO:0000785">
    <property type="term" value="C:chromatin"/>
    <property type="evidence" value="ECO:0007669"/>
    <property type="project" value="TreeGrafter"/>
</dbReference>
<evidence type="ECO:0000256" key="8">
    <source>
        <dbReference type="SAM" id="MobiDB-lite"/>
    </source>
</evidence>
<dbReference type="InterPro" id="IPR003347">
    <property type="entry name" value="JmjC_dom"/>
</dbReference>
<feature type="domain" description="RING-type" evidence="9">
    <location>
        <begin position="44"/>
        <end position="90"/>
    </location>
</feature>
<proteinExistence type="inferred from homology"/>
<keyword evidence="4" id="KW-0805">Transcription regulation</keyword>
<evidence type="ECO:0000256" key="2">
    <source>
        <dbReference type="ARBA" id="ARBA00006801"/>
    </source>
</evidence>
<dbReference type="SMART" id="SM00558">
    <property type="entry name" value="JmjC"/>
    <property type="match status" value="1"/>
</dbReference>
<dbReference type="GO" id="GO:0008270">
    <property type="term" value="F:zinc ion binding"/>
    <property type="evidence" value="ECO:0007669"/>
    <property type="project" value="UniProtKB-KW"/>
</dbReference>
<evidence type="ECO:0000256" key="5">
    <source>
        <dbReference type="ARBA" id="ARBA00023163"/>
    </source>
</evidence>
<dbReference type="GO" id="GO:0031490">
    <property type="term" value="F:chromatin DNA binding"/>
    <property type="evidence" value="ECO:0007669"/>
    <property type="project" value="TreeGrafter"/>
</dbReference>
<evidence type="ECO:0000259" key="9">
    <source>
        <dbReference type="PROSITE" id="PS50089"/>
    </source>
</evidence>
<evidence type="ECO:0000256" key="1">
    <source>
        <dbReference type="ARBA" id="ARBA00004123"/>
    </source>
</evidence>